<proteinExistence type="predicted"/>
<comment type="caution">
    <text evidence="1">The sequence shown here is derived from an EMBL/GenBank/DDBJ whole genome shotgun (WGS) entry which is preliminary data.</text>
</comment>
<evidence type="ECO:0000313" key="1">
    <source>
        <dbReference type="EMBL" id="KWS02791.1"/>
    </source>
</evidence>
<dbReference type="EMBL" id="JAJA02000001">
    <property type="protein sequence ID" value="KWS02791.1"/>
    <property type="molecule type" value="Genomic_DNA"/>
</dbReference>
<dbReference type="Proteomes" id="UP000023435">
    <property type="component" value="Unassembled WGS sequence"/>
</dbReference>
<name>A0A108U588_9GAMM</name>
<sequence length="41" mass="4175">MRVSIRAMQAGPRVSARARVGASLDYGAGVVAALQGSTSKQ</sequence>
<reference evidence="1 2" key="1">
    <citation type="journal article" date="2014" name="Genome Announc.">
        <title>Draft Genome Sequence of Lysobacter capsici AZ78, a Bacterium Antagonistic to Plant-Pathogenic Oomycetes.</title>
        <authorList>
            <person name="Puopolo G."/>
            <person name="Sonego P."/>
            <person name="Engelen K."/>
            <person name="Pertot I."/>
        </authorList>
    </citation>
    <scope>NUCLEOTIDE SEQUENCE [LARGE SCALE GENOMIC DNA]</scope>
    <source>
        <strain evidence="1 2">AZ78</strain>
    </source>
</reference>
<accession>A0A108U588</accession>
<evidence type="ECO:0000313" key="2">
    <source>
        <dbReference type="Proteomes" id="UP000023435"/>
    </source>
</evidence>
<gene>
    <name evidence="1" type="ORF">AZ78_0337</name>
</gene>
<organism evidence="1 2">
    <name type="scientific">Lysobacter capsici AZ78</name>
    <dbReference type="NCBI Taxonomy" id="1444315"/>
    <lineage>
        <taxon>Bacteria</taxon>
        <taxon>Pseudomonadati</taxon>
        <taxon>Pseudomonadota</taxon>
        <taxon>Gammaproteobacteria</taxon>
        <taxon>Lysobacterales</taxon>
        <taxon>Lysobacteraceae</taxon>
        <taxon>Lysobacter</taxon>
    </lineage>
</organism>
<protein>
    <submittedName>
        <fullName evidence="1">Uncharacterized protein</fullName>
    </submittedName>
</protein>
<keyword evidence="2" id="KW-1185">Reference proteome</keyword>
<dbReference type="AlphaFoldDB" id="A0A108U588"/>